<dbReference type="VEuPathDB" id="ToxoDB:TGRUB_316260B"/>
<dbReference type="AlphaFoldDB" id="A0A086MC05"/>
<organism evidence="1 2">
    <name type="scientific">Toxoplasma gondii RUB</name>
    <dbReference type="NCBI Taxonomy" id="935652"/>
    <lineage>
        <taxon>Eukaryota</taxon>
        <taxon>Sar</taxon>
        <taxon>Alveolata</taxon>
        <taxon>Apicomplexa</taxon>
        <taxon>Conoidasida</taxon>
        <taxon>Coccidia</taxon>
        <taxon>Eucoccidiorida</taxon>
        <taxon>Eimeriorina</taxon>
        <taxon>Sarcocystidae</taxon>
        <taxon>Toxoplasma</taxon>
    </lineage>
</organism>
<gene>
    <name evidence="1" type="ORF">TGRUB_316260B</name>
</gene>
<sequence>VAGVSFALVDLFPFPLLSTGPLAHWFPVRGVDILLCSQCLCHLFFFKHVQRELYYATHSSIKVAIRKMQETFCLKSFD</sequence>
<dbReference type="EMBL" id="AFYV02000012">
    <property type="protein sequence ID" value="KFG66423.1"/>
    <property type="molecule type" value="Genomic_DNA"/>
</dbReference>
<evidence type="ECO:0000313" key="2">
    <source>
        <dbReference type="Proteomes" id="UP000028834"/>
    </source>
</evidence>
<name>A0A086MC05_TOXGO</name>
<accession>A0A086MC05</accession>
<feature type="non-terminal residue" evidence="1">
    <location>
        <position position="1"/>
    </location>
</feature>
<dbReference type="Proteomes" id="UP000028834">
    <property type="component" value="Unassembled WGS sequence"/>
</dbReference>
<protein>
    <submittedName>
        <fullName evidence="1">Uncharacterized protein</fullName>
    </submittedName>
</protein>
<evidence type="ECO:0000313" key="1">
    <source>
        <dbReference type="EMBL" id="KFG66423.1"/>
    </source>
</evidence>
<comment type="caution">
    <text evidence="1">The sequence shown here is derived from an EMBL/GenBank/DDBJ whole genome shotgun (WGS) entry which is preliminary data.</text>
</comment>
<proteinExistence type="predicted"/>
<reference evidence="1 2" key="1">
    <citation type="submission" date="2014-05" db="EMBL/GenBank/DDBJ databases">
        <authorList>
            <person name="Sibley D."/>
            <person name="Venepally P."/>
            <person name="Karamycheva S."/>
            <person name="Hadjithomas M."/>
            <person name="Khan A."/>
            <person name="Brunk B."/>
            <person name="Roos D."/>
            <person name="Caler E."/>
            <person name="Lorenzi H."/>
        </authorList>
    </citation>
    <scope>NUCLEOTIDE SEQUENCE [LARGE SCALE GENOMIC DNA]</scope>
    <source>
        <strain evidence="1 2">RUB</strain>
    </source>
</reference>